<comment type="caution">
    <text evidence="2">The sequence shown here is derived from an EMBL/GenBank/DDBJ whole genome shotgun (WGS) entry which is preliminary data.</text>
</comment>
<dbReference type="CDD" id="cd23674">
    <property type="entry name" value="MPSS4"/>
    <property type="match status" value="1"/>
</dbReference>
<feature type="compositionally biased region" description="Low complexity" evidence="1">
    <location>
        <begin position="627"/>
        <end position="649"/>
    </location>
</feature>
<feature type="region of interest" description="Disordered" evidence="1">
    <location>
        <begin position="35"/>
        <end position="61"/>
    </location>
</feature>
<sequence>MRMRNQFQRLRSTQQQQVIASVLARSSKTRLLGSKETSLPLPLNSHGDDADAAVDEDAGSSSMNTSATLQAGVMLCTEAQRLLKSEVRSKDLLSDIAVSSPFFAMEAGKLLSIAASFGASIAYPRVQEVCAWIRTHVDSLHTPRQIMSLWTPLMNLTDGATEGVNFVLEVLYEPLLLALQEVGSSSVTQGEEPSPSSSSQLTASGEDFAGNDTGVEEQLVAIASAFCMVAKWSTTYLAGAAETPKGSSSSEIAGAAAAAVLLKAEERAKMLRIAEASVAALARHTSERHGSSDRSHEVAYAALQQLSVSDVVLWLHCLHGLEKTYALTVISTTTESERDEAMRRLSLCYCVLLPLMRHVLQVAQGATAAGAAAGGHLADGRPSIATSSTTAAGAFRVQDVIDLVQAGLYSSVETEHSELVLRHGLQALPGALGVATVREMCTVTQVVNRVRLYRPAALSATLLLSIVAALRPRLFLLRESQAYQLRPQDCSLLLSQLSRWEEVPGVTVSADIVELLFQRFGEQMSMVEAAQLVPFVQALARFEERHRRADQREEGATAEISNKGEASAADNVHAWKEHSTLAHASVASTVSSARHRHRHRAKTVHYFCSSTARVVTQCVQRAVTLASGEDLSSSDRGSSSGASPSAQPSTTRDAAGKFGAPRLSPTDAAQLISAFVQLSSPQVEFAFLKMEPLLAKGLAAYSAAPGVSSPASAAAGAAPQELHARVTLQEAVIRFTGFMAKMQHGKARTSSAEQRAKALLSTMEHTLVDVVRQAGQPKDLVMVSSLVRHKLLGRRSVSADGETEDEDLNFGRSHGSKKASASWCREDVRLAMCFAKQVSAVAAQCNGFEVGALAVSVSSLTAAGALPALMTCQTMQCLWARCADGLAVAAATAADSAETTTTPRTASTPIALTLDDCKRLMDGTRGVLSVLPPSAPKTIPPTVFLEAFSSLCTEVCADMTARATAAANRASDAARGTLRSYAKALADLRRYTALGRSIVSCFAVCSSSSEIDTEPSSPAQTWGLYREAWHTVVGAYLEVMRVVMEGYATEAALSESWWAEPESDSGSARQPPAVPLELLSMTARVVTQLQRLVHRPDGSQKRAHIAEVDLMEDSSMLEGDVAEDLALAAVEEQNSSAARLNNEEERGEDNEDEWTADTQLSLAAVDTAVLEVLGALGDTIALLARQQQQERQQLQSTSPVPSSLDEPAALDELDKDEMPIGVPHVMMNPKHLLMLLQAFEAARYRHPEMLYGILPELRSCANQLEPLQLSLLVRSLTQLGAWNSRLLRVLATAVEARMQNCELRQCHSLLRGLCRSGCVSPDTFVEVRGVAYEDWAHTGTRRSGSPQEPLQRLAESVLWRLDALVRTRDSFFHLSHTADLADLVGVVTALRFFNVPPPPTYDAYVVLAIKKLVSVHAREPSRTLTQQCIAILDAVPGLRQPAQQRASATTVWTVVHRVLNSAHRYPASSGDADDILPPPACWQLWRVACLHSLQYGTETTRVLFKASPPAGVVQHATLFARLQGRLERFVKAYAGAPGPSSGRPTQEGGGPVQGAEVGVGALSTLSSFRQAALHRYALHAAPSLLRNDRELAEHLCGPHTLALRITEQQEDLFSLAKIPRFTAPVAQAKMCLRLVACLLRYDLWGSGSTRADTPSLLAKALQLLWERADFHGLLSTSPQAFSTEELVVLASAAAHLQQTGIASYRSATSLYGDDYASALRLLSDTKIEWDLAAAVDMWALFTRLDAPPADPRLRFSNLSSTAALFAVLARSGDVIVAAFLRLQNAPFSATRTRTFHELLRLFQISGGTDISCFIEVDASVMPQAFSNEPSDCSTKLSDAALFEQKYGELQTCIVSCLGASSRM</sequence>
<feature type="region of interest" description="Disordered" evidence="1">
    <location>
        <begin position="186"/>
        <end position="208"/>
    </location>
</feature>
<evidence type="ECO:0000313" key="3">
    <source>
        <dbReference type="Proteomes" id="UP000038009"/>
    </source>
</evidence>
<dbReference type="EMBL" id="LJSK01000056">
    <property type="protein sequence ID" value="KPI88286.1"/>
    <property type="molecule type" value="Genomic_DNA"/>
</dbReference>
<gene>
    <name evidence="2" type="ORF">ABL78_2648</name>
</gene>
<evidence type="ECO:0000256" key="1">
    <source>
        <dbReference type="SAM" id="MobiDB-lite"/>
    </source>
</evidence>
<protein>
    <submittedName>
        <fullName evidence="2">Uncharacterized protein</fullName>
    </submittedName>
</protein>
<name>A0A0N0P718_LEPSE</name>
<feature type="region of interest" description="Disordered" evidence="1">
    <location>
        <begin position="547"/>
        <end position="569"/>
    </location>
</feature>
<evidence type="ECO:0000313" key="2">
    <source>
        <dbReference type="EMBL" id="KPI88286.1"/>
    </source>
</evidence>
<keyword evidence="3" id="KW-1185">Reference proteome</keyword>
<organism evidence="2 3">
    <name type="scientific">Leptomonas seymouri</name>
    <dbReference type="NCBI Taxonomy" id="5684"/>
    <lineage>
        <taxon>Eukaryota</taxon>
        <taxon>Discoba</taxon>
        <taxon>Euglenozoa</taxon>
        <taxon>Kinetoplastea</taxon>
        <taxon>Metakinetoplastina</taxon>
        <taxon>Trypanosomatida</taxon>
        <taxon>Trypanosomatidae</taxon>
        <taxon>Leishmaniinae</taxon>
        <taxon>Leptomonas</taxon>
    </lineage>
</organism>
<feature type="compositionally biased region" description="Acidic residues" evidence="1">
    <location>
        <begin position="1145"/>
        <end position="1155"/>
    </location>
</feature>
<proteinExistence type="predicted"/>
<feature type="region of interest" description="Disordered" evidence="1">
    <location>
        <begin position="626"/>
        <end position="660"/>
    </location>
</feature>
<dbReference type="Proteomes" id="UP000038009">
    <property type="component" value="Unassembled WGS sequence"/>
</dbReference>
<dbReference type="OrthoDB" id="273427at2759"/>
<feature type="region of interest" description="Disordered" evidence="1">
    <location>
        <begin position="1134"/>
        <end position="1155"/>
    </location>
</feature>
<accession>A0A0N0P718</accession>
<reference evidence="2 3" key="1">
    <citation type="journal article" date="2015" name="PLoS Pathog.">
        <title>Leptomonas seymouri: Adaptations to the Dixenous Life Cycle Analyzed by Genome Sequencing, Transcriptome Profiling and Co-infection with Leishmania donovani.</title>
        <authorList>
            <person name="Kraeva N."/>
            <person name="Butenko A."/>
            <person name="Hlavacova J."/>
            <person name="Kostygov A."/>
            <person name="Myskova J."/>
            <person name="Grybchuk D."/>
            <person name="Lestinova T."/>
            <person name="Votypka J."/>
            <person name="Volf P."/>
            <person name="Opperdoes F."/>
            <person name="Flegontov P."/>
            <person name="Lukes J."/>
            <person name="Yurchenko V."/>
        </authorList>
    </citation>
    <scope>NUCLEOTIDE SEQUENCE [LARGE SCALE GENOMIC DNA]</scope>
    <source>
        <strain evidence="2 3">ATCC 30220</strain>
    </source>
</reference>
<dbReference type="VEuPathDB" id="TriTrypDB:Lsey_0056_0250"/>
<dbReference type="OMA" id="GMVAKWS"/>